<accession>A0A100XE66</accession>
<dbReference type="RefSeq" id="WP_003926312.1">
    <property type="nucleotide sequence ID" value="NZ_BCTB01000009.1"/>
</dbReference>
<dbReference type="OMA" id="LIQERWI"/>
<sequence>MADTGERNPLRTGIFGIAIVMCVVLVAFGFQTLPFLKQGRAYAAYFADAGGITPGNAVNISGIKVGDVTGVHLAGDKAKVTFTVDRTVRVGDQSLASIKTDTVLGEKSLALKPAGSGQVTVIPAERTTSPYTLNNALQDLTTNVGDLDQERFTEALGLLTEALQDATPHLRSTLDGVTALSASINANDAAIAQLLARARSVSQVLAERAGQVNQLVLDGNRLLAALDERRAALSALIAGIDDVSEQLSGFVADNRREFGPALAKLNLVLDNLLERREHISAALKRGPAYATALGEVVGSGPGFHINLYGLPPGPMAEVLLDVYFQPGKLPDSLADYLRGFISERLILRPKSP</sequence>
<dbReference type="Pfam" id="PF11887">
    <property type="entry name" value="Mce4_CUP1"/>
    <property type="match status" value="1"/>
</dbReference>
<keyword evidence="1" id="KW-0812">Transmembrane</keyword>
<proteinExistence type="predicted"/>
<feature type="domain" description="Mce/MlaD" evidence="2">
    <location>
        <begin position="39"/>
        <end position="113"/>
    </location>
</feature>
<dbReference type="GO" id="GO:0005576">
    <property type="term" value="C:extracellular region"/>
    <property type="evidence" value="ECO:0007669"/>
    <property type="project" value="TreeGrafter"/>
</dbReference>
<evidence type="ECO:0000313" key="4">
    <source>
        <dbReference type="EMBL" id="GAT14942.1"/>
    </source>
</evidence>
<gene>
    <name evidence="4" type="ORF">RMCT_1912</name>
</gene>
<dbReference type="STRING" id="1797.RMCT_1912"/>
<dbReference type="InterPro" id="IPR005693">
    <property type="entry name" value="Mce"/>
</dbReference>
<evidence type="ECO:0000256" key="1">
    <source>
        <dbReference type="SAM" id="Phobius"/>
    </source>
</evidence>
<dbReference type="EMBL" id="BCTB01000009">
    <property type="protein sequence ID" value="GAT14942.1"/>
    <property type="molecule type" value="Genomic_DNA"/>
</dbReference>
<evidence type="ECO:0000313" key="5">
    <source>
        <dbReference type="Proteomes" id="UP000069654"/>
    </source>
</evidence>
<keyword evidence="1" id="KW-0472">Membrane</keyword>
<evidence type="ECO:0000259" key="3">
    <source>
        <dbReference type="Pfam" id="PF11887"/>
    </source>
</evidence>
<dbReference type="NCBIfam" id="TIGR00996">
    <property type="entry name" value="Mtu_fam_mce"/>
    <property type="match status" value="1"/>
</dbReference>
<dbReference type="Proteomes" id="UP000069654">
    <property type="component" value="Unassembled WGS sequence"/>
</dbReference>
<dbReference type="PRINTS" id="PR01782">
    <property type="entry name" value="MCEVIRFACTOR"/>
</dbReference>
<protein>
    <submittedName>
        <fullName evidence="4">MCE-family protein mce4C</fullName>
    </submittedName>
</protein>
<dbReference type="InterPro" id="IPR003399">
    <property type="entry name" value="Mce/MlaD"/>
</dbReference>
<dbReference type="PANTHER" id="PTHR33371">
    <property type="entry name" value="INTERMEMBRANE PHOSPHOLIPID TRANSPORT SYSTEM BINDING PROTEIN MLAD-RELATED"/>
    <property type="match status" value="1"/>
</dbReference>
<feature type="transmembrane region" description="Helical" evidence="1">
    <location>
        <begin position="12"/>
        <end position="30"/>
    </location>
</feature>
<organism evidence="4 5">
    <name type="scientific">Mycolicibacterium thermoresistibile</name>
    <name type="common">Mycobacterium thermoresistibile</name>
    <dbReference type="NCBI Taxonomy" id="1797"/>
    <lineage>
        <taxon>Bacteria</taxon>
        <taxon>Bacillati</taxon>
        <taxon>Actinomycetota</taxon>
        <taxon>Actinomycetes</taxon>
        <taxon>Mycobacteriales</taxon>
        <taxon>Mycobacteriaceae</taxon>
        <taxon>Mycolicibacterium</taxon>
    </lineage>
</organism>
<name>A0A100XE66_MYCTH</name>
<reference evidence="5" key="2">
    <citation type="submission" date="2016-02" db="EMBL/GenBank/DDBJ databases">
        <title>Draft genome sequence of five rapidly growing Mycobacterium species.</title>
        <authorList>
            <person name="Katahira K."/>
            <person name="Gotou Y."/>
            <person name="Iida K."/>
            <person name="Ogura Y."/>
            <person name="Hayashi T."/>
        </authorList>
    </citation>
    <scope>NUCLEOTIDE SEQUENCE [LARGE SCALE GENOMIC DNA]</scope>
    <source>
        <strain evidence="5">JCM6362</strain>
    </source>
</reference>
<dbReference type="InterPro" id="IPR052336">
    <property type="entry name" value="MlaD_Phospholipid_Transporter"/>
</dbReference>
<comment type="caution">
    <text evidence="4">The sequence shown here is derived from an EMBL/GenBank/DDBJ whole genome shotgun (WGS) entry which is preliminary data.</text>
</comment>
<dbReference type="Pfam" id="PF02470">
    <property type="entry name" value="MlaD"/>
    <property type="match status" value="1"/>
</dbReference>
<dbReference type="InterPro" id="IPR024516">
    <property type="entry name" value="Mce_C"/>
</dbReference>
<dbReference type="AlphaFoldDB" id="A0A100XE66"/>
<dbReference type="PANTHER" id="PTHR33371:SF18">
    <property type="entry name" value="MCE-FAMILY PROTEIN MCE3C"/>
    <property type="match status" value="1"/>
</dbReference>
<dbReference type="OrthoDB" id="5241191at2"/>
<reference evidence="4 5" key="1">
    <citation type="journal article" date="2016" name="Genome Announc.">
        <title>Draft Genome Sequences of Five Rapidly Growing Mycobacterium Species, M. thermoresistibile, M. fortuitum subsp. acetamidolyticum, M. canariasense, M. brisbanense, and M. novocastrense.</title>
        <authorList>
            <person name="Katahira K."/>
            <person name="Ogura Y."/>
            <person name="Gotoh Y."/>
            <person name="Hayashi T."/>
        </authorList>
    </citation>
    <scope>NUCLEOTIDE SEQUENCE [LARGE SCALE GENOMIC DNA]</scope>
    <source>
        <strain evidence="4 5">JCM6362</strain>
    </source>
</reference>
<evidence type="ECO:0000259" key="2">
    <source>
        <dbReference type="Pfam" id="PF02470"/>
    </source>
</evidence>
<keyword evidence="1" id="KW-1133">Transmembrane helix</keyword>
<feature type="domain" description="Mammalian cell entry C-terminal" evidence="3">
    <location>
        <begin position="120"/>
        <end position="301"/>
    </location>
</feature>